<gene>
    <name evidence="1" type="primary">imp3_1</name>
    <name evidence="1" type="ORF">EV182_003263</name>
</gene>
<protein>
    <submittedName>
        <fullName evidence="1">U3 small nucleolar ribonucleoprotein imp3</fullName>
    </submittedName>
</protein>
<proteinExistence type="predicted"/>
<comment type="caution">
    <text evidence="1">The sequence shown here is derived from an EMBL/GenBank/DDBJ whole genome shotgun (WGS) entry which is preliminary data.</text>
</comment>
<name>A0ACC1HU28_9FUNG</name>
<evidence type="ECO:0000313" key="2">
    <source>
        <dbReference type="Proteomes" id="UP001145114"/>
    </source>
</evidence>
<reference evidence="1" key="1">
    <citation type="submission" date="2022-06" db="EMBL/GenBank/DDBJ databases">
        <title>Phylogenomic reconstructions and comparative analyses of Kickxellomycotina fungi.</title>
        <authorList>
            <person name="Reynolds N.K."/>
            <person name="Stajich J.E."/>
            <person name="Barry K."/>
            <person name="Grigoriev I.V."/>
            <person name="Crous P."/>
            <person name="Smith M.E."/>
        </authorList>
    </citation>
    <scope>NUCLEOTIDE SEQUENCE</scope>
    <source>
        <strain evidence="1">RSA 2271</strain>
    </source>
</reference>
<keyword evidence="1" id="KW-0687">Ribonucleoprotein</keyword>
<organism evidence="1 2">
    <name type="scientific">Spiromyces aspiralis</name>
    <dbReference type="NCBI Taxonomy" id="68401"/>
    <lineage>
        <taxon>Eukaryota</taxon>
        <taxon>Fungi</taxon>
        <taxon>Fungi incertae sedis</taxon>
        <taxon>Zoopagomycota</taxon>
        <taxon>Kickxellomycotina</taxon>
        <taxon>Kickxellomycetes</taxon>
        <taxon>Kickxellales</taxon>
        <taxon>Kickxellaceae</taxon>
        <taxon>Spiromyces</taxon>
    </lineage>
</organism>
<evidence type="ECO:0000313" key="1">
    <source>
        <dbReference type="EMBL" id="KAJ1678836.1"/>
    </source>
</evidence>
<dbReference type="EMBL" id="JAMZIH010000819">
    <property type="protein sequence ID" value="KAJ1678836.1"/>
    <property type="molecule type" value="Genomic_DNA"/>
</dbReference>
<sequence>MVRKLKHHEQKLLKKVDFLEWKNEHNLREIQVMRRYNLEKREEYIKYNKLVGEIRKIAYKISLLDPRDPYRTKSEEQLLNKLYNMGIITAKKPFSQIERISVSS</sequence>
<accession>A0ACC1HU28</accession>
<dbReference type="Proteomes" id="UP001145114">
    <property type="component" value="Unassembled WGS sequence"/>
</dbReference>
<feature type="non-terminal residue" evidence="1">
    <location>
        <position position="104"/>
    </location>
</feature>
<keyword evidence="2" id="KW-1185">Reference proteome</keyword>